<comment type="caution">
    <text evidence="3">The sequence shown here is derived from an EMBL/GenBank/DDBJ whole genome shotgun (WGS) entry which is preliminary data.</text>
</comment>
<keyword evidence="4" id="KW-1185">Reference proteome</keyword>
<keyword evidence="2" id="KW-1133">Transmembrane helix</keyword>
<name>A0A9D4J653_DREPO</name>
<accession>A0A9D4J653</accession>
<keyword evidence="2" id="KW-0812">Transmembrane</keyword>
<evidence type="ECO:0000256" key="1">
    <source>
        <dbReference type="SAM" id="MobiDB-lite"/>
    </source>
</evidence>
<dbReference type="EMBL" id="JAIWYP010000007">
    <property type="protein sequence ID" value="KAH3797479.1"/>
    <property type="molecule type" value="Genomic_DNA"/>
</dbReference>
<feature type="compositionally biased region" description="Polar residues" evidence="1">
    <location>
        <begin position="490"/>
        <end position="501"/>
    </location>
</feature>
<dbReference type="Proteomes" id="UP000828390">
    <property type="component" value="Unassembled WGS sequence"/>
</dbReference>
<reference evidence="3" key="1">
    <citation type="journal article" date="2019" name="bioRxiv">
        <title>The Genome of the Zebra Mussel, Dreissena polymorpha: A Resource for Invasive Species Research.</title>
        <authorList>
            <person name="McCartney M.A."/>
            <person name="Auch B."/>
            <person name="Kono T."/>
            <person name="Mallez S."/>
            <person name="Zhang Y."/>
            <person name="Obille A."/>
            <person name="Becker A."/>
            <person name="Abrahante J.E."/>
            <person name="Garbe J."/>
            <person name="Badalamenti J.P."/>
            <person name="Herman A."/>
            <person name="Mangelson H."/>
            <person name="Liachko I."/>
            <person name="Sullivan S."/>
            <person name="Sone E.D."/>
            <person name="Koren S."/>
            <person name="Silverstein K.A.T."/>
            <person name="Beckman K.B."/>
            <person name="Gohl D.M."/>
        </authorList>
    </citation>
    <scope>NUCLEOTIDE SEQUENCE</scope>
    <source>
        <strain evidence="3">Duluth1</strain>
        <tissue evidence="3">Whole animal</tissue>
    </source>
</reference>
<proteinExistence type="predicted"/>
<sequence length="607" mass="67723">MCVFILALGTLKAERYYESESTTWANVTCNLGEPQIKYHNRYFEVNEALNISDDVWIGYIYVKIPLLLLGCASLQSENGVDVNTTGDCFTICNGGKFGIKRSSEESGLMCICIMVTLETNGQGCTDGDQNSLCNDCYEIYTLIHVNASNVMGSEYELQGDCLTYFYPHFKWQPCSRTDPIRSLCSNSTYTDLTATATIDGSSYKWSTGNKVCLTKGLHPSFERSITNTGFYYPQQQNHWTGIFRESVLIKLSLKDFYSRFSTDSHVFANGISRILWVADIGDKYRALCVTRSESTSSQMVTSKYTTEVTHSVNLSTYSETSLPLTNVTTPDIITTEGSKSRPPTTHMYTTLATDYSFPTSNDGNEHTSSEKSTTRGIGIGVSVVIVFLVGGAAAIVVLKRREILHCKRKSANDKPLEDEPAFKNNTTYGKRNDDNVAHNNYFTLEKCAQSISNTAEYYNEANEANMEDDYNTIHDPEEQFERVKDESSDYDNTTNAFTSGSDAKETKNVYNKLKIDRPGDNGHGQRTGHRVDQISEDDYDTTLAIIKNGEDDVSDYNHFPPTANKACASGNYLRGNKGEYDAISSLKLKVSHSDESDYAHVNKDAIK</sequence>
<evidence type="ECO:0000313" key="3">
    <source>
        <dbReference type="EMBL" id="KAH3797479.1"/>
    </source>
</evidence>
<protein>
    <submittedName>
        <fullName evidence="3">Uncharacterized protein</fullName>
    </submittedName>
</protein>
<dbReference type="AlphaFoldDB" id="A0A9D4J653"/>
<gene>
    <name evidence="3" type="ORF">DPMN_151060</name>
</gene>
<organism evidence="3 4">
    <name type="scientific">Dreissena polymorpha</name>
    <name type="common">Zebra mussel</name>
    <name type="synonym">Mytilus polymorpha</name>
    <dbReference type="NCBI Taxonomy" id="45954"/>
    <lineage>
        <taxon>Eukaryota</taxon>
        <taxon>Metazoa</taxon>
        <taxon>Spiralia</taxon>
        <taxon>Lophotrochozoa</taxon>
        <taxon>Mollusca</taxon>
        <taxon>Bivalvia</taxon>
        <taxon>Autobranchia</taxon>
        <taxon>Heteroconchia</taxon>
        <taxon>Euheterodonta</taxon>
        <taxon>Imparidentia</taxon>
        <taxon>Neoheterodontei</taxon>
        <taxon>Myida</taxon>
        <taxon>Dreissenoidea</taxon>
        <taxon>Dreissenidae</taxon>
        <taxon>Dreissena</taxon>
    </lineage>
</organism>
<evidence type="ECO:0000256" key="2">
    <source>
        <dbReference type="SAM" id="Phobius"/>
    </source>
</evidence>
<evidence type="ECO:0000313" key="4">
    <source>
        <dbReference type="Proteomes" id="UP000828390"/>
    </source>
</evidence>
<feature type="region of interest" description="Disordered" evidence="1">
    <location>
        <begin position="483"/>
        <end position="503"/>
    </location>
</feature>
<reference evidence="3" key="2">
    <citation type="submission" date="2020-11" db="EMBL/GenBank/DDBJ databases">
        <authorList>
            <person name="McCartney M.A."/>
            <person name="Auch B."/>
            <person name="Kono T."/>
            <person name="Mallez S."/>
            <person name="Becker A."/>
            <person name="Gohl D.M."/>
            <person name="Silverstein K.A.T."/>
            <person name="Koren S."/>
            <person name="Bechman K.B."/>
            <person name="Herman A."/>
            <person name="Abrahante J.E."/>
            <person name="Garbe J."/>
        </authorList>
    </citation>
    <scope>NUCLEOTIDE SEQUENCE</scope>
    <source>
        <strain evidence="3">Duluth1</strain>
        <tissue evidence="3">Whole animal</tissue>
    </source>
</reference>
<feature type="transmembrane region" description="Helical" evidence="2">
    <location>
        <begin position="377"/>
        <end position="398"/>
    </location>
</feature>
<keyword evidence="2" id="KW-0472">Membrane</keyword>